<name>A0A8J3Y2W8_9ACTN</name>
<dbReference type="EMBL" id="BOOY01000001">
    <property type="protein sequence ID" value="GIJ00663.1"/>
    <property type="molecule type" value="Genomic_DNA"/>
</dbReference>
<dbReference type="AlphaFoldDB" id="A0A8J3Y2W8"/>
<accession>A0A8J3Y2W8</accession>
<comment type="caution">
    <text evidence="2">The sequence shown here is derived from an EMBL/GenBank/DDBJ whole genome shotgun (WGS) entry which is preliminary data.</text>
</comment>
<evidence type="ECO:0000313" key="3">
    <source>
        <dbReference type="Proteomes" id="UP000652013"/>
    </source>
</evidence>
<evidence type="ECO:0000313" key="2">
    <source>
        <dbReference type="EMBL" id="GIJ00663.1"/>
    </source>
</evidence>
<dbReference type="InterPro" id="IPR055878">
    <property type="entry name" value="DUF7455"/>
</dbReference>
<organism evidence="2 3">
    <name type="scientific">Spirilliplanes yamanashiensis</name>
    <dbReference type="NCBI Taxonomy" id="42233"/>
    <lineage>
        <taxon>Bacteria</taxon>
        <taxon>Bacillati</taxon>
        <taxon>Actinomycetota</taxon>
        <taxon>Actinomycetes</taxon>
        <taxon>Micromonosporales</taxon>
        <taxon>Micromonosporaceae</taxon>
        <taxon>Spirilliplanes</taxon>
    </lineage>
</organism>
<evidence type="ECO:0000259" key="1">
    <source>
        <dbReference type="Pfam" id="PF24254"/>
    </source>
</evidence>
<feature type="domain" description="DUF7455" evidence="1">
    <location>
        <begin position="17"/>
        <end position="67"/>
    </location>
</feature>
<dbReference type="RefSeq" id="WP_203936013.1">
    <property type="nucleotide sequence ID" value="NZ_BAAAGJ010000024.1"/>
</dbReference>
<dbReference type="Pfam" id="PF24254">
    <property type="entry name" value="DUF7455"/>
    <property type="match status" value="1"/>
</dbReference>
<keyword evidence="3" id="KW-1185">Reference proteome</keyword>
<reference evidence="2" key="1">
    <citation type="submission" date="2021-01" db="EMBL/GenBank/DDBJ databases">
        <title>Whole genome shotgun sequence of Spirilliplanes yamanashiensis NBRC 15828.</title>
        <authorList>
            <person name="Komaki H."/>
            <person name="Tamura T."/>
        </authorList>
    </citation>
    <scope>NUCLEOTIDE SEQUENCE</scope>
    <source>
        <strain evidence="2">NBRC 15828</strain>
    </source>
</reference>
<gene>
    <name evidence="2" type="ORF">Sya03_00150</name>
</gene>
<protein>
    <recommendedName>
        <fullName evidence="1">DUF7455 domain-containing protein</fullName>
    </recommendedName>
</protein>
<sequence>MTPTATSPMTVETAPEVTERCDGCGAAAKLNFELISGGHLALCGHHANKLSGGIAKVARRVTVEEGFAWSGAN</sequence>
<dbReference type="Proteomes" id="UP000652013">
    <property type="component" value="Unassembled WGS sequence"/>
</dbReference>
<proteinExistence type="predicted"/>